<proteinExistence type="predicted"/>
<feature type="domain" description="Rhodanese" evidence="1">
    <location>
        <begin position="16"/>
        <end position="104"/>
    </location>
</feature>
<dbReference type="Proteomes" id="UP000247099">
    <property type="component" value="Unassembled WGS sequence"/>
</dbReference>
<protein>
    <recommendedName>
        <fullName evidence="1">Rhodanese domain-containing protein</fullName>
    </recommendedName>
</protein>
<reference evidence="2 3" key="1">
    <citation type="submission" date="2018-05" db="EMBL/GenBank/DDBJ databases">
        <title>Coraliomargarita sinensis sp. nov., isolated from a marine solar saltern.</title>
        <authorList>
            <person name="Zhou L.Y."/>
        </authorList>
    </citation>
    <scope>NUCLEOTIDE SEQUENCE [LARGE SCALE GENOMIC DNA]</scope>
    <source>
        <strain evidence="2 3">WN38</strain>
    </source>
</reference>
<dbReference type="EMBL" id="QHJQ01000010">
    <property type="protein sequence ID" value="PXA03267.1"/>
    <property type="molecule type" value="Genomic_DNA"/>
</dbReference>
<dbReference type="InParanoid" id="A0A317ZFZ9"/>
<accession>A0A317ZFZ9</accession>
<gene>
    <name evidence="2" type="ORF">DDZ13_12640</name>
</gene>
<dbReference type="PANTHER" id="PTHR43031:SF17">
    <property type="entry name" value="SULFURTRANSFERASE YTWF-RELATED"/>
    <property type="match status" value="1"/>
</dbReference>
<dbReference type="Pfam" id="PF00581">
    <property type="entry name" value="Rhodanese"/>
    <property type="match status" value="1"/>
</dbReference>
<dbReference type="AlphaFoldDB" id="A0A317ZFZ9"/>
<dbReference type="InterPro" id="IPR050229">
    <property type="entry name" value="GlpE_sulfurtransferase"/>
</dbReference>
<dbReference type="InterPro" id="IPR036873">
    <property type="entry name" value="Rhodanese-like_dom_sf"/>
</dbReference>
<dbReference type="FunCoup" id="A0A317ZFZ9">
    <property type="interactions" value="37"/>
</dbReference>
<evidence type="ECO:0000313" key="2">
    <source>
        <dbReference type="EMBL" id="PXA03267.1"/>
    </source>
</evidence>
<dbReference type="SUPFAM" id="SSF52821">
    <property type="entry name" value="Rhodanese/Cell cycle control phosphatase"/>
    <property type="match status" value="1"/>
</dbReference>
<dbReference type="SMART" id="SM00450">
    <property type="entry name" value="RHOD"/>
    <property type="match status" value="1"/>
</dbReference>
<comment type="caution">
    <text evidence="2">The sequence shown here is derived from an EMBL/GenBank/DDBJ whole genome shotgun (WGS) entry which is preliminary data.</text>
</comment>
<dbReference type="InterPro" id="IPR001763">
    <property type="entry name" value="Rhodanese-like_dom"/>
</dbReference>
<evidence type="ECO:0000313" key="3">
    <source>
        <dbReference type="Proteomes" id="UP000247099"/>
    </source>
</evidence>
<dbReference type="OrthoDB" id="9800872at2"/>
<name>A0A317ZFZ9_9BACT</name>
<sequence length="106" mass="11831">MNKEISATHAAKLRDTDPKVTFLDVREDSELAICRIEGALHIPMGEIPERADSLPKDETMVVFCHHGMRSANVQQYLEAKGFKKVLNLAGGIHSWSLEVDPGTPRY</sequence>
<dbReference type="PROSITE" id="PS50206">
    <property type="entry name" value="RHODANESE_3"/>
    <property type="match status" value="1"/>
</dbReference>
<dbReference type="Gene3D" id="3.40.250.10">
    <property type="entry name" value="Rhodanese-like domain"/>
    <property type="match status" value="1"/>
</dbReference>
<keyword evidence="3" id="KW-1185">Reference proteome</keyword>
<organism evidence="2 3">
    <name type="scientific">Coraliomargarita sinensis</name>
    <dbReference type="NCBI Taxonomy" id="2174842"/>
    <lineage>
        <taxon>Bacteria</taxon>
        <taxon>Pseudomonadati</taxon>
        <taxon>Verrucomicrobiota</taxon>
        <taxon>Opitutia</taxon>
        <taxon>Puniceicoccales</taxon>
        <taxon>Coraliomargaritaceae</taxon>
        <taxon>Coraliomargarita</taxon>
    </lineage>
</organism>
<dbReference type="RefSeq" id="WP_110131822.1">
    <property type="nucleotide sequence ID" value="NZ_QHJQ01000010.1"/>
</dbReference>
<dbReference type="PANTHER" id="PTHR43031">
    <property type="entry name" value="FAD-DEPENDENT OXIDOREDUCTASE"/>
    <property type="match status" value="1"/>
</dbReference>
<evidence type="ECO:0000259" key="1">
    <source>
        <dbReference type="PROSITE" id="PS50206"/>
    </source>
</evidence>